<protein>
    <recommendedName>
        <fullName evidence="2">DUF6545 domain-containing protein</fullName>
    </recommendedName>
</protein>
<gene>
    <name evidence="3" type="ORF">SAMN05661093_09427</name>
</gene>
<evidence type="ECO:0000259" key="2">
    <source>
        <dbReference type="Pfam" id="PF20182"/>
    </source>
</evidence>
<organism evidence="3 4">
    <name type="scientific">Kibdelosporangium aridum</name>
    <dbReference type="NCBI Taxonomy" id="2030"/>
    <lineage>
        <taxon>Bacteria</taxon>
        <taxon>Bacillati</taxon>
        <taxon>Actinomycetota</taxon>
        <taxon>Actinomycetes</taxon>
        <taxon>Pseudonocardiales</taxon>
        <taxon>Pseudonocardiaceae</taxon>
        <taxon>Kibdelosporangium</taxon>
    </lineage>
</organism>
<keyword evidence="1" id="KW-0812">Transmembrane</keyword>
<evidence type="ECO:0000313" key="3">
    <source>
        <dbReference type="EMBL" id="SMD25849.1"/>
    </source>
</evidence>
<sequence length="399" mass="43989">MWPYDHMPSWITISATAFIVVITVIRLVLVRHTTNYGRLINTLLGLDAAAALLREPVIARRVAGVVPGGLPTVFDIWHWLTVMAWACGLGMALFHGYGPTTRYRVRFRIVIGLAVAVGIAFLILSDPARAQGMSSVANDGGWRFGVYILLYSAVPVIVSSYYYTMKSRGKVWRATTVRERIVVAALVAFGALSALPICSIAIATALDATGITTAFGPHVFDVVSEALTSGEPGLFIFAAVVVVFVPSSAQAVMRLLRLDRESRAARRIYPLWRDLTGAAPQVVFQLKPADNWKVSPQERLHRRRIEIHDAAEIVARHVQPLPAVVDELIETTTHEEDQEHIRLVAEIVLAAERMPGTTDEPAIGEAYVPDEQTLLRFWQPAKALVHATNLTAQQHLLDR</sequence>
<accession>A0A1Y5Y837</accession>
<keyword evidence="1" id="KW-1133">Transmembrane helix</keyword>
<feature type="transmembrane region" description="Helical" evidence="1">
    <location>
        <begin position="6"/>
        <end position="29"/>
    </location>
</feature>
<dbReference type="AlphaFoldDB" id="A0A1Y5Y837"/>
<evidence type="ECO:0000313" key="4">
    <source>
        <dbReference type="Proteomes" id="UP000192674"/>
    </source>
</evidence>
<keyword evidence="1" id="KW-0472">Membrane</keyword>
<reference evidence="3 4" key="1">
    <citation type="submission" date="2017-04" db="EMBL/GenBank/DDBJ databases">
        <authorList>
            <person name="Afonso C.L."/>
            <person name="Miller P.J."/>
            <person name="Scott M.A."/>
            <person name="Spackman E."/>
            <person name="Goraichik I."/>
            <person name="Dimitrov K.M."/>
            <person name="Suarez D.L."/>
            <person name="Swayne D.E."/>
        </authorList>
    </citation>
    <scope>NUCLEOTIDE SEQUENCE [LARGE SCALE GENOMIC DNA]</scope>
    <source>
        <strain evidence="3 4">DSM 43828</strain>
    </source>
</reference>
<dbReference type="Pfam" id="PF20182">
    <property type="entry name" value="DUF6545"/>
    <property type="match status" value="1"/>
</dbReference>
<keyword evidence="4" id="KW-1185">Reference proteome</keyword>
<dbReference type="EMBL" id="FWXV01000012">
    <property type="protein sequence ID" value="SMD25849.1"/>
    <property type="molecule type" value="Genomic_DNA"/>
</dbReference>
<proteinExistence type="predicted"/>
<feature type="transmembrane region" description="Helical" evidence="1">
    <location>
        <begin position="76"/>
        <end position="95"/>
    </location>
</feature>
<feature type="transmembrane region" description="Helical" evidence="1">
    <location>
        <begin position="234"/>
        <end position="256"/>
    </location>
</feature>
<dbReference type="OrthoDB" id="4534312at2"/>
<dbReference type="Proteomes" id="UP000192674">
    <property type="component" value="Unassembled WGS sequence"/>
</dbReference>
<dbReference type="RefSeq" id="WP_084433677.1">
    <property type="nucleotide sequence ID" value="NZ_FWXV01000012.1"/>
</dbReference>
<feature type="transmembrane region" description="Helical" evidence="1">
    <location>
        <begin position="107"/>
        <end position="124"/>
    </location>
</feature>
<feature type="transmembrane region" description="Helical" evidence="1">
    <location>
        <begin position="144"/>
        <end position="163"/>
    </location>
</feature>
<name>A0A1Y5Y837_KIBAR</name>
<evidence type="ECO:0000256" key="1">
    <source>
        <dbReference type="SAM" id="Phobius"/>
    </source>
</evidence>
<feature type="domain" description="DUF6545" evidence="2">
    <location>
        <begin position="258"/>
        <end position="351"/>
    </location>
</feature>
<dbReference type="InterPro" id="IPR046675">
    <property type="entry name" value="DUF6545"/>
</dbReference>
<feature type="transmembrane region" description="Helical" evidence="1">
    <location>
        <begin position="183"/>
        <end position="206"/>
    </location>
</feature>